<dbReference type="EMBL" id="CABR01000074">
    <property type="protein sequence ID" value="CBI10211.1"/>
    <property type="molecule type" value="Genomic_DNA"/>
</dbReference>
<dbReference type="PROSITE" id="PS50995">
    <property type="entry name" value="HTH_MARR_2"/>
    <property type="match status" value="1"/>
</dbReference>
<sequence length="175" mass="19363">MANERIITSLAEKMDPALTSMAHEAQTQETLKKFRIIFSSVKKHFQDIESKCGVTGAQLWAISEIADSPGLRVSELAQVMSIHQSTASNLVGELEKQHLVKKTRGEDQRVVYLFLTEQGDKVVKRAPKPMIGILPDALQRLPTDVLNNLSSNMDVLIATMQHKDEAAATKPLSDI</sequence>
<dbReference type="Gene3D" id="1.10.10.10">
    <property type="entry name" value="Winged helix-like DNA-binding domain superfamily/Winged helix DNA-binding domain"/>
    <property type="match status" value="1"/>
</dbReference>
<accession>E6QSI9</accession>
<reference evidence="5" key="1">
    <citation type="submission" date="2009-10" db="EMBL/GenBank/DDBJ databases">
        <title>Diversity of trophic interactions inside an arsenic-rich microbial ecosystem.</title>
        <authorList>
            <person name="Bertin P.N."/>
            <person name="Heinrich-Salmeron A."/>
            <person name="Pelletier E."/>
            <person name="Goulhen-Chollet F."/>
            <person name="Arsene-Ploetze F."/>
            <person name="Gallien S."/>
            <person name="Calteau A."/>
            <person name="Vallenet D."/>
            <person name="Casiot C."/>
            <person name="Chane-Woon-Ming B."/>
            <person name="Giloteaux L."/>
            <person name="Barakat M."/>
            <person name="Bonnefoy V."/>
            <person name="Bruneel O."/>
            <person name="Chandler M."/>
            <person name="Cleiss J."/>
            <person name="Duran R."/>
            <person name="Elbaz-Poulichet F."/>
            <person name="Fonknechten N."/>
            <person name="Lauga B."/>
            <person name="Mornico D."/>
            <person name="Ortet P."/>
            <person name="Schaeffer C."/>
            <person name="Siguier P."/>
            <person name="Alexander Thil Smith A."/>
            <person name="Van Dorsselaer A."/>
            <person name="Weissenbach J."/>
            <person name="Medigue C."/>
            <person name="Le Paslier D."/>
        </authorList>
    </citation>
    <scope>NUCLEOTIDE SEQUENCE</scope>
</reference>
<keyword evidence="2" id="KW-0238">DNA-binding</keyword>
<proteinExistence type="predicted"/>
<dbReference type="InterPro" id="IPR036388">
    <property type="entry name" value="WH-like_DNA-bd_sf"/>
</dbReference>
<keyword evidence="1" id="KW-0805">Transcription regulation</keyword>
<dbReference type="Pfam" id="PF12802">
    <property type="entry name" value="MarR_2"/>
    <property type="match status" value="1"/>
</dbReference>
<evidence type="ECO:0000256" key="1">
    <source>
        <dbReference type="ARBA" id="ARBA00023015"/>
    </source>
</evidence>
<keyword evidence="3" id="KW-0804">Transcription</keyword>
<dbReference type="PANTHER" id="PTHR42756:SF1">
    <property type="entry name" value="TRANSCRIPTIONAL REPRESSOR OF EMRAB OPERON"/>
    <property type="match status" value="1"/>
</dbReference>
<gene>
    <name evidence="5" type="primary">mexR</name>
    <name evidence="5" type="ORF">CARN7_0976</name>
</gene>
<organism evidence="5">
    <name type="scientific">mine drainage metagenome</name>
    <dbReference type="NCBI Taxonomy" id="410659"/>
    <lineage>
        <taxon>unclassified sequences</taxon>
        <taxon>metagenomes</taxon>
        <taxon>ecological metagenomes</taxon>
    </lineage>
</organism>
<evidence type="ECO:0000256" key="2">
    <source>
        <dbReference type="ARBA" id="ARBA00023125"/>
    </source>
</evidence>
<dbReference type="SUPFAM" id="SSF46785">
    <property type="entry name" value="Winged helix' DNA-binding domain"/>
    <property type="match status" value="1"/>
</dbReference>
<comment type="caution">
    <text evidence="5">The sequence shown here is derived from an EMBL/GenBank/DDBJ whole genome shotgun (WGS) entry which is preliminary data.</text>
</comment>
<dbReference type="GO" id="GO:0003700">
    <property type="term" value="F:DNA-binding transcription factor activity"/>
    <property type="evidence" value="ECO:0007669"/>
    <property type="project" value="InterPro"/>
</dbReference>
<dbReference type="InterPro" id="IPR000835">
    <property type="entry name" value="HTH_MarR-typ"/>
</dbReference>
<name>E6QSI9_9ZZZZ</name>
<feature type="domain" description="HTH marR-type" evidence="4">
    <location>
        <begin position="27"/>
        <end position="158"/>
    </location>
</feature>
<evidence type="ECO:0000256" key="3">
    <source>
        <dbReference type="ARBA" id="ARBA00023163"/>
    </source>
</evidence>
<dbReference type="InterPro" id="IPR036390">
    <property type="entry name" value="WH_DNA-bd_sf"/>
</dbReference>
<dbReference type="GO" id="GO:0003677">
    <property type="term" value="F:DNA binding"/>
    <property type="evidence" value="ECO:0007669"/>
    <property type="project" value="UniProtKB-KW"/>
</dbReference>
<dbReference type="AlphaFoldDB" id="E6QSI9"/>
<dbReference type="PANTHER" id="PTHR42756">
    <property type="entry name" value="TRANSCRIPTIONAL REGULATOR, MARR"/>
    <property type="match status" value="1"/>
</dbReference>
<evidence type="ECO:0000313" key="5">
    <source>
        <dbReference type="EMBL" id="CBI10211.1"/>
    </source>
</evidence>
<dbReference type="SMART" id="SM00347">
    <property type="entry name" value="HTH_MARR"/>
    <property type="match status" value="1"/>
</dbReference>
<protein>
    <submittedName>
        <fullName evidence="5">Putative MarR-family transcriptional regulator</fullName>
    </submittedName>
</protein>
<evidence type="ECO:0000259" key="4">
    <source>
        <dbReference type="PROSITE" id="PS50995"/>
    </source>
</evidence>